<gene>
    <name evidence="7" type="ORF">DFQ50_107183</name>
</gene>
<dbReference type="NCBIfam" id="NF007507">
    <property type="entry name" value="PRK10102.1"/>
    <property type="match status" value="1"/>
</dbReference>
<reference evidence="7 8" key="1">
    <citation type="submission" date="2018-06" db="EMBL/GenBank/DDBJ databases">
        <title>Genomic Encyclopedia of Type Strains, Phase IV (KMG-IV): sequencing the most valuable type-strain genomes for metagenomic binning, comparative biology and taxonomic classification.</title>
        <authorList>
            <person name="Goeker M."/>
        </authorList>
    </citation>
    <scope>NUCLEOTIDE SEQUENCE [LARGE SCALE GENOMIC DNA]</scope>
    <source>
        <strain evidence="7 8">DSM 27453</strain>
    </source>
</reference>
<dbReference type="InterPro" id="IPR014491">
    <property type="entry name" value="Curli_production_prot_CsgC"/>
</dbReference>
<dbReference type="Pfam" id="PF10610">
    <property type="entry name" value="Tafi-CsgC"/>
    <property type="match status" value="1"/>
</dbReference>
<evidence type="ECO:0000256" key="2">
    <source>
        <dbReference type="ARBA" id="ARBA00006329"/>
    </source>
</evidence>
<sequence length="110" mass="11935">MPILIVAAMVIGTLSFDSKQEGEQVIVIPWVTLPVECQCEVSMETQRQGASGVSRSRQKSVQVIKAHRPQALATLVLTPAPGDNVVVTVHVSDGRDIDLTETWSLDPQKT</sequence>
<accession>A0ABX9FX05</accession>
<keyword evidence="4" id="KW-0732">Signal</keyword>
<evidence type="ECO:0000313" key="7">
    <source>
        <dbReference type="EMBL" id="RBP09461.1"/>
    </source>
</evidence>
<protein>
    <recommendedName>
        <fullName evidence="3">Curli assembly protein CsgC</fullName>
    </recommendedName>
</protein>
<dbReference type="Proteomes" id="UP000253201">
    <property type="component" value="Unassembled WGS sequence"/>
</dbReference>
<keyword evidence="5" id="KW-0574">Periplasm</keyword>
<comment type="caution">
    <text evidence="7">The sequence shown here is derived from an EMBL/GenBank/DDBJ whole genome shotgun (WGS) entry which is preliminary data.</text>
</comment>
<evidence type="ECO:0000256" key="4">
    <source>
        <dbReference type="ARBA" id="ARBA00022729"/>
    </source>
</evidence>
<evidence type="ECO:0000256" key="1">
    <source>
        <dbReference type="ARBA" id="ARBA00004418"/>
    </source>
</evidence>
<comment type="subcellular location">
    <subcellularLocation>
        <location evidence="1">Periplasm</location>
    </subcellularLocation>
</comment>
<comment type="similarity">
    <text evidence="2">Belongs to the CsgC/AgfC family.</text>
</comment>
<keyword evidence="6" id="KW-0143">Chaperone</keyword>
<dbReference type="InterPro" id="IPR053722">
    <property type="entry name" value="Curli_assembly_CsgC/AgfC"/>
</dbReference>
<dbReference type="Gene3D" id="2.60.40.2420">
    <property type="match status" value="1"/>
</dbReference>
<evidence type="ECO:0000256" key="5">
    <source>
        <dbReference type="ARBA" id="ARBA00022764"/>
    </source>
</evidence>
<dbReference type="RefSeq" id="WP_167405912.1">
    <property type="nucleotide sequence ID" value="NZ_QNRL01000007.1"/>
</dbReference>
<dbReference type="EMBL" id="QNRL01000007">
    <property type="protein sequence ID" value="RBP09461.1"/>
    <property type="molecule type" value="Genomic_DNA"/>
</dbReference>
<name>A0ABX9FX05_9ENTR</name>
<evidence type="ECO:0000313" key="8">
    <source>
        <dbReference type="Proteomes" id="UP000253201"/>
    </source>
</evidence>
<evidence type="ECO:0000256" key="6">
    <source>
        <dbReference type="ARBA" id="ARBA00023186"/>
    </source>
</evidence>
<keyword evidence="8" id="KW-1185">Reference proteome</keyword>
<organism evidence="7 8">
    <name type="scientific">Pseudocitrobacter faecalis</name>
    <dbReference type="NCBI Taxonomy" id="1398493"/>
    <lineage>
        <taxon>Bacteria</taxon>
        <taxon>Pseudomonadati</taxon>
        <taxon>Pseudomonadota</taxon>
        <taxon>Gammaproteobacteria</taxon>
        <taxon>Enterobacterales</taxon>
        <taxon>Enterobacteriaceae</taxon>
        <taxon>Pseudocitrobacter</taxon>
    </lineage>
</organism>
<proteinExistence type="inferred from homology"/>
<evidence type="ECO:0000256" key="3">
    <source>
        <dbReference type="ARBA" id="ARBA00017442"/>
    </source>
</evidence>